<proteinExistence type="predicted"/>
<evidence type="ECO:0000313" key="1">
    <source>
        <dbReference type="EMBL" id="TFF19857.1"/>
    </source>
</evidence>
<gene>
    <name evidence="1" type="ORF">E3C22_19525</name>
</gene>
<dbReference type="Proteomes" id="UP000298179">
    <property type="component" value="Unassembled WGS sequence"/>
</dbReference>
<name>A0A4Y8RDF6_9HYPH</name>
<keyword evidence="2" id="KW-1185">Reference proteome</keyword>
<evidence type="ECO:0008006" key="3">
    <source>
        <dbReference type="Google" id="ProtNLM"/>
    </source>
</evidence>
<dbReference type="RefSeq" id="WP_134763538.1">
    <property type="nucleotide sequence ID" value="NZ_SOZD01000006.1"/>
</dbReference>
<accession>A0A4Y8RDF6</accession>
<reference evidence="1 2" key="1">
    <citation type="submission" date="2019-03" db="EMBL/GenBank/DDBJ databases">
        <title>Jiella endophytica sp. nov., a novel endophytic bacterium isolated from root of Ficus microcarpa Linn. f.</title>
        <authorList>
            <person name="Tuo L."/>
        </authorList>
    </citation>
    <scope>NUCLEOTIDE SEQUENCE [LARGE SCALE GENOMIC DNA]</scope>
    <source>
        <strain evidence="1 2">CBS5Q-3</strain>
    </source>
</reference>
<dbReference type="OrthoDB" id="8452347at2"/>
<dbReference type="SUPFAM" id="SSF50494">
    <property type="entry name" value="Trypsin-like serine proteases"/>
    <property type="match status" value="1"/>
</dbReference>
<comment type="caution">
    <text evidence="1">The sequence shown here is derived from an EMBL/GenBank/DDBJ whole genome shotgun (WGS) entry which is preliminary data.</text>
</comment>
<organism evidence="1 2">
    <name type="scientific">Jiella endophytica</name>
    <dbReference type="NCBI Taxonomy" id="2558362"/>
    <lineage>
        <taxon>Bacteria</taxon>
        <taxon>Pseudomonadati</taxon>
        <taxon>Pseudomonadota</taxon>
        <taxon>Alphaproteobacteria</taxon>
        <taxon>Hyphomicrobiales</taxon>
        <taxon>Aurantimonadaceae</taxon>
        <taxon>Jiella</taxon>
    </lineage>
</organism>
<evidence type="ECO:0000313" key="2">
    <source>
        <dbReference type="Proteomes" id="UP000298179"/>
    </source>
</evidence>
<dbReference type="EMBL" id="SOZD01000006">
    <property type="protein sequence ID" value="TFF19857.1"/>
    <property type="molecule type" value="Genomic_DNA"/>
</dbReference>
<sequence>MTSGNSPLYDSARKRVALSTAGFLTIGSGLDDVGESLGSGSLARIGSASGVVTAAHVLEALSRHERVGIVHFARPEGREQRAILTTNHCGDVAFRKLPWQQRGPDLAFVKLPPYVVGSLEAQGCVFIDLDSRKESILKNGYQPQGFWFVAGVVAERSGVAEKDDKKVTVSVEAAVEPGDVSDFPLDEGFDGYCFVPGQDPLYVPPSSYEGMSGGGLWIGHTTDGEGAAGECSSLSFVGVNFWQSDVGEQGRSIVCHGPNGIYKRLSDAVHAKFP</sequence>
<protein>
    <recommendedName>
        <fullName evidence="3">Serine protease</fullName>
    </recommendedName>
</protein>
<dbReference type="AlphaFoldDB" id="A0A4Y8RDF6"/>
<dbReference type="InterPro" id="IPR009003">
    <property type="entry name" value="Peptidase_S1_PA"/>
</dbReference>